<organism evidence="1 2">
    <name type="scientific">Trifolium pratense</name>
    <name type="common">Red clover</name>
    <dbReference type="NCBI Taxonomy" id="57577"/>
    <lineage>
        <taxon>Eukaryota</taxon>
        <taxon>Viridiplantae</taxon>
        <taxon>Streptophyta</taxon>
        <taxon>Embryophyta</taxon>
        <taxon>Tracheophyta</taxon>
        <taxon>Spermatophyta</taxon>
        <taxon>Magnoliopsida</taxon>
        <taxon>eudicotyledons</taxon>
        <taxon>Gunneridae</taxon>
        <taxon>Pentapetalae</taxon>
        <taxon>rosids</taxon>
        <taxon>fabids</taxon>
        <taxon>Fabales</taxon>
        <taxon>Fabaceae</taxon>
        <taxon>Papilionoideae</taxon>
        <taxon>50 kb inversion clade</taxon>
        <taxon>NPAAA clade</taxon>
        <taxon>Hologalegina</taxon>
        <taxon>IRL clade</taxon>
        <taxon>Trifolieae</taxon>
        <taxon>Trifolium</taxon>
    </lineage>
</organism>
<reference evidence="1 2" key="1">
    <citation type="journal article" date="2014" name="Am. J. Bot.">
        <title>Genome assembly and annotation for red clover (Trifolium pratense; Fabaceae).</title>
        <authorList>
            <person name="Istvanek J."/>
            <person name="Jaros M."/>
            <person name="Krenek A."/>
            <person name="Repkova J."/>
        </authorList>
    </citation>
    <scope>NUCLEOTIDE SEQUENCE [LARGE SCALE GENOMIC DNA]</scope>
    <source>
        <strain evidence="2">cv. Tatra</strain>
        <tissue evidence="1">Young leaves</tissue>
    </source>
</reference>
<dbReference type="EMBL" id="ASHM01034141">
    <property type="protein sequence ID" value="PNX78456.1"/>
    <property type="molecule type" value="Genomic_DNA"/>
</dbReference>
<accession>A0A2K3LIV6</accession>
<protein>
    <submittedName>
        <fullName evidence="1">Uncharacterized protein</fullName>
    </submittedName>
</protein>
<proteinExistence type="predicted"/>
<comment type="caution">
    <text evidence="1">The sequence shown here is derived from an EMBL/GenBank/DDBJ whole genome shotgun (WGS) entry which is preliminary data.</text>
</comment>
<name>A0A2K3LIV6_TRIPR</name>
<evidence type="ECO:0000313" key="2">
    <source>
        <dbReference type="Proteomes" id="UP000236291"/>
    </source>
</evidence>
<reference evidence="1 2" key="2">
    <citation type="journal article" date="2017" name="Front. Plant Sci.">
        <title>Gene Classification and Mining of Molecular Markers Useful in Red Clover (Trifolium pratense) Breeding.</title>
        <authorList>
            <person name="Istvanek J."/>
            <person name="Dluhosova J."/>
            <person name="Dluhos P."/>
            <person name="Patkova L."/>
            <person name="Nedelnik J."/>
            <person name="Repkova J."/>
        </authorList>
    </citation>
    <scope>NUCLEOTIDE SEQUENCE [LARGE SCALE GENOMIC DNA]</scope>
    <source>
        <strain evidence="2">cv. Tatra</strain>
        <tissue evidence="1">Young leaves</tissue>
    </source>
</reference>
<dbReference type="Proteomes" id="UP000236291">
    <property type="component" value="Unassembled WGS sequence"/>
</dbReference>
<dbReference type="AlphaFoldDB" id="A0A2K3LIV6"/>
<gene>
    <name evidence="1" type="ORF">L195_g034434</name>
</gene>
<evidence type="ECO:0000313" key="1">
    <source>
        <dbReference type="EMBL" id="PNX78456.1"/>
    </source>
</evidence>
<sequence>MMITEESISTHPPSGVLARNVKESRNCNKASLSNLDSNVELKGNIENEVTLEDIVPWILVWNLIQKIMLIAEDNLHRSRCCDGKSDFKGFSRIISSFMLVAFISKCT</sequence>